<comment type="similarity">
    <text evidence="14">Belongs to the DNA photolyase family.</text>
</comment>
<feature type="binding site" evidence="12">
    <location>
        <begin position="358"/>
        <end position="360"/>
    </location>
    <ligand>
        <name>FAD</name>
        <dbReference type="ChEBI" id="CHEBI:57692"/>
    </ligand>
</feature>
<evidence type="ECO:0000256" key="11">
    <source>
        <dbReference type="ARBA" id="ARBA00083107"/>
    </source>
</evidence>
<accession>A0A7Y0LDF3</accession>
<evidence type="ECO:0000256" key="3">
    <source>
        <dbReference type="ARBA" id="ARBA00013149"/>
    </source>
</evidence>
<keyword evidence="17" id="KW-1185">Reference proteome</keyword>
<dbReference type="FunFam" id="1.10.579.10:FF:000003">
    <property type="entry name" value="Deoxyribodipyrimidine photo-lyase"/>
    <property type="match status" value="1"/>
</dbReference>
<comment type="cofactor">
    <cofactor evidence="12">
        <name>FAD</name>
        <dbReference type="ChEBI" id="CHEBI:57692"/>
    </cofactor>
    <text evidence="12">Binds 1 FAD per subunit.</text>
</comment>
<dbReference type="InterPro" id="IPR002081">
    <property type="entry name" value="Cryptochrome/DNA_photolyase_1"/>
</dbReference>
<evidence type="ECO:0000256" key="7">
    <source>
        <dbReference type="ARBA" id="ARBA00022991"/>
    </source>
</evidence>
<keyword evidence="6 12" id="KW-0274">FAD</keyword>
<organism evidence="16 17">
    <name type="scientific">Thalassotalea algicola</name>
    <dbReference type="NCBI Taxonomy" id="2716224"/>
    <lineage>
        <taxon>Bacteria</taxon>
        <taxon>Pseudomonadati</taxon>
        <taxon>Pseudomonadota</taxon>
        <taxon>Gammaproteobacteria</taxon>
        <taxon>Alteromonadales</taxon>
        <taxon>Colwelliaceae</taxon>
        <taxon>Thalassotalea</taxon>
    </lineage>
</organism>
<dbReference type="Gene3D" id="1.25.40.80">
    <property type="match status" value="1"/>
</dbReference>
<feature type="domain" description="Photolyase/cryptochrome alpha/beta" evidence="15">
    <location>
        <begin position="1"/>
        <end position="125"/>
    </location>
</feature>
<dbReference type="PROSITE" id="PS00691">
    <property type="entry name" value="DNA_PHOTOLYASES_1_2"/>
    <property type="match status" value="1"/>
</dbReference>
<comment type="cofactor">
    <cofactor evidence="1">
        <name>(6R)-5,10-methylene-5,6,7,8-tetrahydrofolate</name>
        <dbReference type="ChEBI" id="CHEBI:15636"/>
    </cofactor>
</comment>
<evidence type="ECO:0000256" key="8">
    <source>
        <dbReference type="ARBA" id="ARBA00031671"/>
    </source>
</evidence>
<evidence type="ECO:0000256" key="14">
    <source>
        <dbReference type="RuleBase" id="RU004182"/>
    </source>
</evidence>
<evidence type="ECO:0000256" key="5">
    <source>
        <dbReference type="ARBA" id="ARBA00022630"/>
    </source>
</evidence>
<sequence length="453" mass="52965">MMLLWFRNDIRVADNPALSFALENGVTDAIFFVSKKQWQLHNWSTIKIDFLLRHVNLLNEQLKALGVNLSLVDASDFSSQSNYLLENHRKTTLIVNTELELNENLRDQALMNEGVKFISFESDVIVPKGAILNNSEKMYKVFTPFKRAWLKWVQQNGCDVPNSITVKDARDENLKDNKSCSYKWPLANQYEQEVLPRFFNENITSYKSARNFPALKGTSGISAYLAIGAIGPRLLLKRLSLAFPEILMQTPEQAFTWLNELIWREFYRHLLFHYPNLIKGNNFNNKYDGLLWSENKRFELAWKQGRTGYPIVDAAMRQLNQTGWMHNRLRMIVASFLTKHLLINWRVGERYFANNLIDYDFAANNGGWQWSSGTGCDAQPYFRIFNPITQSKKFDPNGDFIRKYLPELAVVPNKHIHFPHDYIEQEQLNVYWPAIVEHKVAREQALSFYKQYL</sequence>
<dbReference type="Pfam" id="PF00875">
    <property type="entry name" value="DNA_photolyase"/>
    <property type="match status" value="1"/>
</dbReference>
<evidence type="ECO:0000259" key="15">
    <source>
        <dbReference type="PROSITE" id="PS51645"/>
    </source>
</evidence>
<feature type="site" description="Electron transfer via tryptophanyl radical" evidence="13">
    <location>
        <position position="345"/>
    </location>
</feature>
<feature type="site" description="Electron transfer via tryptophanyl radical" evidence="13">
    <location>
        <position position="292"/>
    </location>
</feature>
<dbReference type="InterPro" id="IPR018394">
    <property type="entry name" value="DNA_photolyase_1_CS_C"/>
</dbReference>
<dbReference type="PROSITE" id="PS00394">
    <property type="entry name" value="DNA_PHOTOLYASES_1_1"/>
    <property type="match status" value="1"/>
</dbReference>
<dbReference type="GO" id="GO:0009416">
    <property type="term" value="P:response to light stimulus"/>
    <property type="evidence" value="ECO:0007669"/>
    <property type="project" value="TreeGrafter"/>
</dbReference>
<feature type="binding site" evidence="12">
    <location>
        <begin position="218"/>
        <end position="222"/>
    </location>
    <ligand>
        <name>FAD</name>
        <dbReference type="ChEBI" id="CHEBI:57692"/>
    </ligand>
</feature>
<dbReference type="Gene3D" id="3.40.50.620">
    <property type="entry name" value="HUPs"/>
    <property type="match status" value="1"/>
</dbReference>
<comment type="function">
    <text evidence="10">Involved in repair of UV radiation-induced DNA damage. Catalyzes the light-dependent monomerization (300-600 nm) of cyclobutyl pyrimidine dimers (in cis-syn configuration), which are formed between adjacent bases on the same DNA strand upon exposure to ultraviolet radiation.</text>
</comment>
<dbReference type="GO" id="GO:0071949">
    <property type="term" value="F:FAD binding"/>
    <property type="evidence" value="ECO:0007669"/>
    <property type="project" value="TreeGrafter"/>
</dbReference>
<evidence type="ECO:0000313" key="17">
    <source>
        <dbReference type="Proteomes" id="UP000568664"/>
    </source>
</evidence>
<dbReference type="PANTHER" id="PTHR11455">
    <property type="entry name" value="CRYPTOCHROME"/>
    <property type="match status" value="1"/>
</dbReference>
<evidence type="ECO:0000313" key="16">
    <source>
        <dbReference type="EMBL" id="NMP31591.1"/>
    </source>
</evidence>
<keyword evidence="16" id="KW-0456">Lyase</keyword>
<dbReference type="RefSeq" id="WP_169074893.1">
    <property type="nucleotide sequence ID" value="NZ_JABBXH010000002.1"/>
</dbReference>
<dbReference type="Proteomes" id="UP000568664">
    <property type="component" value="Unassembled WGS sequence"/>
</dbReference>
<dbReference type="EMBL" id="JABBXH010000002">
    <property type="protein sequence ID" value="NMP31591.1"/>
    <property type="molecule type" value="Genomic_DNA"/>
</dbReference>
<feature type="binding site" evidence="12">
    <location>
        <position position="206"/>
    </location>
    <ligand>
        <name>FAD</name>
        <dbReference type="ChEBI" id="CHEBI:57692"/>
    </ligand>
</feature>
<evidence type="ECO:0000256" key="10">
    <source>
        <dbReference type="ARBA" id="ARBA00059220"/>
    </source>
</evidence>
<feature type="site" description="Electron transfer via tryptophanyl radical" evidence="13">
    <location>
        <position position="368"/>
    </location>
</feature>
<dbReference type="InterPro" id="IPR036134">
    <property type="entry name" value="Crypto/Photolyase_FAD-like_sf"/>
</dbReference>
<dbReference type="GO" id="GO:0000719">
    <property type="term" value="P:photoreactive repair"/>
    <property type="evidence" value="ECO:0007669"/>
    <property type="project" value="UniProtKB-ARBA"/>
</dbReference>
<dbReference type="Gene3D" id="1.10.579.10">
    <property type="entry name" value="DNA Cyclobutane Dipyrimidine Photolyase, subunit A, domain 3"/>
    <property type="match status" value="1"/>
</dbReference>
<dbReference type="GO" id="GO:0003904">
    <property type="term" value="F:deoxyribodipyrimidine photo-lyase activity"/>
    <property type="evidence" value="ECO:0007669"/>
    <property type="project" value="UniProtKB-EC"/>
</dbReference>
<keyword evidence="5 12" id="KW-0285">Flavoprotein</keyword>
<dbReference type="PRINTS" id="PR00147">
    <property type="entry name" value="DNAPHOTLYASE"/>
</dbReference>
<evidence type="ECO:0000256" key="9">
    <source>
        <dbReference type="ARBA" id="ARBA00033999"/>
    </source>
</evidence>
<dbReference type="AlphaFoldDB" id="A0A7Y0LDF3"/>
<dbReference type="Pfam" id="PF03441">
    <property type="entry name" value="FAD_binding_7"/>
    <property type="match status" value="1"/>
</dbReference>
<dbReference type="SUPFAM" id="SSF48173">
    <property type="entry name" value="Cryptochrome/photolyase FAD-binding domain"/>
    <property type="match status" value="1"/>
</dbReference>
<dbReference type="PROSITE" id="PS51645">
    <property type="entry name" value="PHR_CRY_ALPHA_BETA"/>
    <property type="match status" value="1"/>
</dbReference>
<evidence type="ECO:0000256" key="4">
    <source>
        <dbReference type="ARBA" id="ARBA00014046"/>
    </source>
</evidence>
<feature type="binding site" evidence="12">
    <location>
        <begin position="260"/>
        <end position="267"/>
    </location>
    <ligand>
        <name>FAD</name>
        <dbReference type="ChEBI" id="CHEBI:57692"/>
    </ligand>
</feature>
<comment type="similarity">
    <text evidence="2">Belongs to the DNA photolyase class-1 family.</text>
</comment>
<gene>
    <name evidence="16" type="ORF">HII17_08455</name>
</gene>
<comment type="caution">
    <text evidence="16">The sequence shown here is derived from an EMBL/GenBank/DDBJ whole genome shotgun (WGS) entry which is preliminary data.</text>
</comment>
<evidence type="ECO:0000256" key="13">
    <source>
        <dbReference type="PIRSR" id="PIRSR602081-2"/>
    </source>
</evidence>
<feature type="binding site" evidence="12">
    <location>
        <position position="257"/>
    </location>
    <ligand>
        <name>FAD</name>
        <dbReference type="ChEBI" id="CHEBI:57692"/>
    </ligand>
</feature>
<reference evidence="16 17" key="1">
    <citation type="submission" date="2020-04" db="EMBL/GenBank/DDBJ databases">
        <title>Thalassotalea sp. M1531, isolated from the surface of marine red alga.</title>
        <authorList>
            <person name="Pang L."/>
            <person name="Lu D.-C."/>
        </authorList>
    </citation>
    <scope>NUCLEOTIDE SEQUENCE [LARGE SCALE GENOMIC DNA]</scope>
    <source>
        <strain evidence="16 17">M1531</strain>
    </source>
</reference>
<dbReference type="SUPFAM" id="SSF52425">
    <property type="entry name" value="Cryptochrome/photolyase, N-terminal domain"/>
    <property type="match status" value="1"/>
</dbReference>
<dbReference type="InterPro" id="IPR005101">
    <property type="entry name" value="Cryptochr/Photolyase_FAD-bd"/>
</dbReference>
<dbReference type="InterPro" id="IPR006050">
    <property type="entry name" value="DNA_photolyase_N"/>
</dbReference>
<evidence type="ECO:0000256" key="2">
    <source>
        <dbReference type="ARBA" id="ARBA00005862"/>
    </source>
</evidence>
<dbReference type="EC" id="4.1.99.3" evidence="3"/>
<proteinExistence type="inferred from homology"/>
<evidence type="ECO:0000256" key="12">
    <source>
        <dbReference type="PIRSR" id="PIRSR602081-1"/>
    </source>
</evidence>
<evidence type="ECO:0000256" key="1">
    <source>
        <dbReference type="ARBA" id="ARBA00001932"/>
    </source>
</evidence>
<dbReference type="PANTHER" id="PTHR11455:SF9">
    <property type="entry name" value="CRYPTOCHROME CIRCADIAN CLOCK 5 ISOFORM X1"/>
    <property type="match status" value="1"/>
</dbReference>
<name>A0A7Y0LDF3_9GAMM</name>
<keyword evidence="7 14" id="KW-0157">Chromophore</keyword>
<dbReference type="GO" id="GO:0003677">
    <property type="term" value="F:DNA binding"/>
    <property type="evidence" value="ECO:0007669"/>
    <property type="project" value="TreeGrafter"/>
</dbReference>
<protein>
    <recommendedName>
        <fullName evidence="4">Deoxyribodipyrimidine photo-lyase</fullName>
        <ecNumber evidence="3">4.1.99.3</ecNumber>
    </recommendedName>
    <alternativeName>
        <fullName evidence="8">DNA photolyase</fullName>
    </alternativeName>
    <alternativeName>
        <fullName evidence="11">Photoreactivating enzyme</fullName>
    </alternativeName>
</protein>
<dbReference type="InterPro" id="IPR014729">
    <property type="entry name" value="Rossmann-like_a/b/a_fold"/>
</dbReference>
<comment type="catalytic activity">
    <reaction evidence="9">
        <text>cyclobutadipyrimidine (in DNA) = 2 pyrimidine residues (in DNA).</text>
        <dbReference type="EC" id="4.1.99.3"/>
    </reaction>
</comment>
<evidence type="ECO:0000256" key="6">
    <source>
        <dbReference type="ARBA" id="ARBA00022827"/>
    </source>
</evidence>
<dbReference type="InterPro" id="IPR036155">
    <property type="entry name" value="Crypto/Photolyase_N_sf"/>
</dbReference>